<feature type="region of interest" description="Disordered" evidence="1">
    <location>
        <begin position="199"/>
        <end position="223"/>
    </location>
</feature>
<evidence type="ECO:0000313" key="3">
    <source>
        <dbReference type="Proteomes" id="UP000751190"/>
    </source>
</evidence>
<sequence length="223" mass="24266">MQPARFISMDEMLGMGFDDLRHSLLTPRSLSPRVEGSLGERFAPHAAGTPAPFGSIATWLSVDDEVEPAAEERELDVFFVGPSAHEAARSAGADGVSSLEVPEALALVSERLDFATLDSVGELLRRRERVIVTIGRSDRLRTGAQASSAESLARWLRQPRPDSAGRETAHTHREEPHTRKRFTRAQVRAVLAFAAAKALHGAGRGRSHAGSYWRPATPRARAS</sequence>
<reference evidence="2" key="1">
    <citation type="submission" date="2021-05" db="EMBL/GenBank/DDBJ databases">
        <title>The genome of the haptophyte Pavlova lutheri (Diacronema luteri, Pavlovales) - a model for lipid biosynthesis in eukaryotic algae.</title>
        <authorList>
            <person name="Hulatt C.J."/>
            <person name="Posewitz M.C."/>
        </authorList>
    </citation>
    <scope>NUCLEOTIDE SEQUENCE</scope>
    <source>
        <strain evidence="2">NIVA-4/92</strain>
    </source>
</reference>
<dbReference type="AlphaFoldDB" id="A0A8J6BZY6"/>
<evidence type="ECO:0000313" key="2">
    <source>
        <dbReference type="EMBL" id="KAG8457417.1"/>
    </source>
</evidence>
<accession>A0A8J6BZY6</accession>
<comment type="caution">
    <text evidence="2">The sequence shown here is derived from an EMBL/GenBank/DDBJ whole genome shotgun (WGS) entry which is preliminary data.</text>
</comment>
<feature type="compositionally biased region" description="Basic and acidic residues" evidence="1">
    <location>
        <begin position="159"/>
        <end position="177"/>
    </location>
</feature>
<dbReference type="Proteomes" id="UP000751190">
    <property type="component" value="Unassembled WGS sequence"/>
</dbReference>
<name>A0A8J6BZY6_DIALT</name>
<proteinExistence type="predicted"/>
<evidence type="ECO:0000256" key="1">
    <source>
        <dbReference type="SAM" id="MobiDB-lite"/>
    </source>
</evidence>
<organism evidence="2 3">
    <name type="scientific">Diacronema lutheri</name>
    <name type="common">Unicellular marine alga</name>
    <name type="synonym">Monochrysis lutheri</name>
    <dbReference type="NCBI Taxonomy" id="2081491"/>
    <lineage>
        <taxon>Eukaryota</taxon>
        <taxon>Haptista</taxon>
        <taxon>Haptophyta</taxon>
        <taxon>Pavlovophyceae</taxon>
        <taxon>Pavlovales</taxon>
        <taxon>Pavlovaceae</taxon>
        <taxon>Diacronema</taxon>
    </lineage>
</organism>
<gene>
    <name evidence="2" type="ORF">KFE25_011272</name>
</gene>
<keyword evidence="3" id="KW-1185">Reference proteome</keyword>
<feature type="region of interest" description="Disordered" evidence="1">
    <location>
        <begin position="150"/>
        <end position="182"/>
    </location>
</feature>
<protein>
    <submittedName>
        <fullName evidence="2">Uncharacterized protein</fullName>
    </submittedName>
</protein>
<dbReference type="EMBL" id="JAGTXO010000070">
    <property type="protein sequence ID" value="KAG8457417.1"/>
    <property type="molecule type" value="Genomic_DNA"/>
</dbReference>